<gene>
    <name evidence="2" type="ORF">FYJ83_07520</name>
</gene>
<dbReference type="EMBL" id="VUNQ01000013">
    <property type="protein sequence ID" value="MSU01312.1"/>
    <property type="molecule type" value="Genomic_DNA"/>
</dbReference>
<comment type="caution">
    <text evidence="2">The sequence shown here is derived from an EMBL/GenBank/DDBJ whole genome shotgun (WGS) entry which is preliminary data.</text>
</comment>
<dbReference type="Proteomes" id="UP000469523">
    <property type="component" value="Unassembled WGS sequence"/>
</dbReference>
<feature type="transmembrane region" description="Helical" evidence="1">
    <location>
        <begin position="97"/>
        <end position="116"/>
    </location>
</feature>
<feature type="transmembrane region" description="Helical" evidence="1">
    <location>
        <begin position="128"/>
        <end position="147"/>
    </location>
</feature>
<dbReference type="AlphaFoldDB" id="A0A6N7XKJ8"/>
<accession>A0A6N7XKJ8</accession>
<keyword evidence="1" id="KW-1133">Transmembrane helix</keyword>
<keyword evidence="1" id="KW-0472">Membrane</keyword>
<keyword evidence="1" id="KW-0812">Transmembrane</keyword>
<dbReference type="Pfam" id="PF07314">
    <property type="entry name" value="Lit"/>
    <property type="match status" value="1"/>
</dbReference>
<protein>
    <submittedName>
        <fullName evidence="2">TIGR01906 family membrane protein</fullName>
    </submittedName>
</protein>
<name>A0A6N7XKJ8_9FIRM</name>
<evidence type="ECO:0000256" key="1">
    <source>
        <dbReference type="SAM" id="Phobius"/>
    </source>
</evidence>
<keyword evidence="3" id="KW-1185">Reference proteome</keyword>
<dbReference type="NCBIfam" id="TIGR01906">
    <property type="entry name" value="integ_TIGR01906"/>
    <property type="match status" value="1"/>
</dbReference>
<dbReference type="InterPro" id="IPR010178">
    <property type="entry name" value="Lit"/>
</dbReference>
<sequence>MDLKKIALIILVCTLSLFCLLTAVEINAFNTKYYINSYNKYNITETTGKSIQELHNITENLLDYLNGKSEEEVLELDFNEREILHMKDVKILFKNGFTLKYIFLIISFTIIMYFIINKERKILGNFIYKGLFINWIALGLLGIMILFDFNKYFTYFHYIFFTNDLWLLDPNTDLLIQMLPEEFFSSMAINIGLSFLSFVAIIQIIGYVITRKGRGKDEKDI</sequence>
<evidence type="ECO:0000313" key="3">
    <source>
        <dbReference type="Proteomes" id="UP000469523"/>
    </source>
</evidence>
<evidence type="ECO:0000313" key="2">
    <source>
        <dbReference type="EMBL" id="MSU01312.1"/>
    </source>
</evidence>
<feature type="transmembrane region" description="Helical" evidence="1">
    <location>
        <begin position="187"/>
        <end position="209"/>
    </location>
</feature>
<reference evidence="2 3" key="1">
    <citation type="submission" date="2019-09" db="EMBL/GenBank/DDBJ databases">
        <title>In-depth cultivation of the pig gut microbiome towards novel bacterial diversity and tailored functional studies.</title>
        <authorList>
            <person name="Wylensek D."/>
            <person name="Hitch T.C.A."/>
            <person name="Clavel T."/>
        </authorList>
    </citation>
    <scope>NUCLEOTIDE SEQUENCE [LARGE SCALE GENOMIC DNA]</scope>
    <source>
        <strain evidence="2 3">WCA3-693-APC-4?</strain>
    </source>
</reference>
<proteinExistence type="predicted"/>
<organism evidence="2 3">
    <name type="scientific">Tissierella pigra</name>
    <dbReference type="NCBI Taxonomy" id="2607614"/>
    <lineage>
        <taxon>Bacteria</taxon>
        <taxon>Bacillati</taxon>
        <taxon>Bacillota</taxon>
        <taxon>Tissierellia</taxon>
        <taxon>Tissierellales</taxon>
        <taxon>Tissierellaceae</taxon>
        <taxon>Tissierella</taxon>
    </lineage>
</organism>